<evidence type="ECO:0000313" key="3">
    <source>
        <dbReference type="Proteomes" id="UP000321456"/>
    </source>
</evidence>
<proteinExistence type="predicted"/>
<dbReference type="PROSITE" id="PS51257">
    <property type="entry name" value="PROKAR_LIPOPROTEIN"/>
    <property type="match status" value="1"/>
</dbReference>
<keyword evidence="1" id="KW-0732">Signal</keyword>
<dbReference type="Pfam" id="PF14054">
    <property type="entry name" value="DUF4249"/>
    <property type="match status" value="1"/>
</dbReference>
<dbReference type="EMBL" id="VRUR01000002">
    <property type="protein sequence ID" value="TXN35541.1"/>
    <property type="molecule type" value="Genomic_DNA"/>
</dbReference>
<dbReference type="AlphaFoldDB" id="A0A5C8V2H4"/>
<organism evidence="2 3">
    <name type="scientific">Flagellimonas hymeniacidonis</name>
    <dbReference type="NCBI Taxonomy" id="2603628"/>
    <lineage>
        <taxon>Bacteria</taxon>
        <taxon>Pseudomonadati</taxon>
        <taxon>Bacteroidota</taxon>
        <taxon>Flavobacteriia</taxon>
        <taxon>Flavobacteriales</taxon>
        <taxon>Flavobacteriaceae</taxon>
        <taxon>Flagellimonas</taxon>
    </lineage>
</organism>
<feature type="chain" id="PRO_5023016662" evidence="1">
    <location>
        <begin position="27"/>
        <end position="403"/>
    </location>
</feature>
<name>A0A5C8V2H4_9FLAO</name>
<protein>
    <submittedName>
        <fullName evidence="2">DUF4249 domain-containing protein</fullName>
    </submittedName>
</protein>
<evidence type="ECO:0000256" key="1">
    <source>
        <dbReference type="SAM" id="SignalP"/>
    </source>
</evidence>
<keyword evidence="3" id="KW-1185">Reference proteome</keyword>
<accession>A0A5C8V2H4</accession>
<comment type="caution">
    <text evidence="2">The sequence shown here is derived from an EMBL/GenBank/DDBJ whole genome shotgun (WGS) entry which is preliminary data.</text>
</comment>
<feature type="signal peptide" evidence="1">
    <location>
        <begin position="1"/>
        <end position="26"/>
    </location>
</feature>
<reference evidence="2 3" key="1">
    <citation type="submission" date="2019-08" db="EMBL/GenBank/DDBJ databases">
        <title>Professor.</title>
        <authorList>
            <person name="Park J.S."/>
        </authorList>
    </citation>
    <scope>NUCLEOTIDE SEQUENCE [LARGE SCALE GENOMIC DNA]</scope>
    <source>
        <strain evidence="2 3">176CP5-101</strain>
    </source>
</reference>
<dbReference type="Proteomes" id="UP000321456">
    <property type="component" value="Unassembled WGS sequence"/>
</dbReference>
<gene>
    <name evidence="2" type="ORF">FVB32_13255</name>
</gene>
<dbReference type="InterPro" id="IPR025345">
    <property type="entry name" value="DUF4249"/>
</dbReference>
<sequence length="403" mass="45749">MSKGYKIFMLMITPFLMMVMCSCIEAFDTKFEDFESAVVFEAVITDELKQHEVRLTRTYEFEDDGPEAESNADIQIVDGAGNTFSFQETVPGTYVSNQSFAAQAGRTYQLKVTTNDGRSYSSTIMEMSERTTIDEVTAQRIINDEGIEGMAIFVDSFDPSGNSVNYRYEYEETYKIIAPLHNKNTLEIVFSDFPDCEARIVPREVEERVCFATNLSNRIIQTTTSELEEDRVDKFLVRFIPSDDFILSHRYSILVRQYVQSSIAYSFYETLNELSGNESLFSETQPGFLIGNISSDSSKNEKVLGYFDVCATNEKRIFFDYKDFYPDEPLPPYIVPCVENSPLVINFPPGTCPLIRQLELDIVELIGENEGQFPLGGPFIIVPRECGDCTALGSNIKPSFWTE</sequence>
<dbReference type="RefSeq" id="WP_147744273.1">
    <property type="nucleotide sequence ID" value="NZ_VRUR01000002.1"/>
</dbReference>
<evidence type="ECO:0000313" key="2">
    <source>
        <dbReference type="EMBL" id="TXN35541.1"/>
    </source>
</evidence>